<name>A0A8E0M7M0_LACPA</name>
<gene>
    <name evidence="1" type="ORF">Lpp77_16659</name>
</gene>
<evidence type="ECO:0000313" key="1">
    <source>
        <dbReference type="EMBL" id="EPC49616.1"/>
    </source>
</evidence>
<accession>A0A8E0M7M0</accession>
<reference evidence="1 2" key="1">
    <citation type="journal article" date="2013" name="PLoS ONE">
        <title>Lactobacillus paracasei comparative genomics: towards species pan-genome definition and exploitation of diversity.</title>
        <authorList>
            <person name="Smokvina T."/>
            <person name="Wels M."/>
            <person name="Polka J."/>
            <person name="Chervaux C."/>
            <person name="Brisse S."/>
            <person name="Boekhorst J."/>
            <person name="van Hylckama Vlieg J.E."/>
            <person name="Siezen R.J."/>
        </authorList>
    </citation>
    <scope>NUCLEOTIDE SEQUENCE [LARGE SCALE GENOMIC DNA]</scope>
    <source>
        <strain evidence="1 2">CNCM I-4270</strain>
    </source>
</reference>
<evidence type="ECO:0000313" key="2">
    <source>
        <dbReference type="Proteomes" id="UP000014249"/>
    </source>
</evidence>
<protein>
    <submittedName>
        <fullName evidence="1">Uncharacterized protein</fullName>
    </submittedName>
</protein>
<proteinExistence type="predicted"/>
<dbReference type="Proteomes" id="UP000014249">
    <property type="component" value="Unassembled WGS sequence"/>
</dbReference>
<sequence>MTALYTWNDHKTNVTPDEAVDHVMEDFSEHASGYIEKSNQDQIVPSMYFDYDFSVLNFHIDLMTSAQLPVSEKNFWENLRQFFQKKVDN</sequence>
<organism evidence="1 2">
    <name type="scientific">Lacticaseibacillus paracasei subsp. paracasei CNCM I-4270</name>
    <dbReference type="NCBI Taxonomy" id="1256202"/>
    <lineage>
        <taxon>Bacteria</taxon>
        <taxon>Bacillati</taxon>
        <taxon>Bacillota</taxon>
        <taxon>Bacilli</taxon>
        <taxon>Lactobacillales</taxon>
        <taxon>Lactobacillaceae</taxon>
        <taxon>Lacticaseibacillus</taxon>
    </lineage>
</organism>
<dbReference type="AlphaFoldDB" id="A0A8E0M7M0"/>
<dbReference type="EMBL" id="ANJX01000460">
    <property type="protein sequence ID" value="EPC49616.1"/>
    <property type="molecule type" value="Genomic_DNA"/>
</dbReference>
<comment type="caution">
    <text evidence="1">The sequence shown here is derived from an EMBL/GenBank/DDBJ whole genome shotgun (WGS) entry which is preliminary data.</text>
</comment>